<evidence type="ECO:0000256" key="4">
    <source>
        <dbReference type="ARBA" id="ARBA00022475"/>
    </source>
</evidence>
<dbReference type="STRING" id="906689.A0A2I0WAR6"/>
<keyword evidence="13" id="KW-0418">Kinase</keyword>
<evidence type="ECO:0000256" key="12">
    <source>
        <dbReference type="ARBA" id="ARBA00037847"/>
    </source>
</evidence>
<dbReference type="PROSITE" id="PS51450">
    <property type="entry name" value="LRR"/>
    <property type="match status" value="1"/>
</dbReference>
<organism evidence="13 14">
    <name type="scientific">Dendrobium catenatum</name>
    <dbReference type="NCBI Taxonomy" id="906689"/>
    <lineage>
        <taxon>Eukaryota</taxon>
        <taxon>Viridiplantae</taxon>
        <taxon>Streptophyta</taxon>
        <taxon>Embryophyta</taxon>
        <taxon>Tracheophyta</taxon>
        <taxon>Spermatophyta</taxon>
        <taxon>Magnoliopsida</taxon>
        <taxon>Liliopsida</taxon>
        <taxon>Asparagales</taxon>
        <taxon>Orchidaceae</taxon>
        <taxon>Epidendroideae</taxon>
        <taxon>Malaxideae</taxon>
        <taxon>Dendrobiinae</taxon>
        <taxon>Dendrobium</taxon>
    </lineage>
</organism>
<keyword evidence="9" id="KW-0472">Membrane</keyword>
<evidence type="ECO:0000256" key="11">
    <source>
        <dbReference type="ARBA" id="ARBA00023180"/>
    </source>
</evidence>
<keyword evidence="5" id="KW-0433">Leucine-rich repeat</keyword>
<evidence type="ECO:0000256" key="3">
    <source>
        <dbReference type="ARBA" id="ARBA00009592"/>
    </source>
</evidence>
<accession>A0A2I0WAR6</accession>
<keyword evidence="11" id="KW-0325">Glycoprotein</keyword>
<comment type="subcellular location">
    <subcellularLocation>
        <location evidence="1">Cell membrane</location>
    </subcellularLocation>
    <subcellularLocation>
        <location evidence="12">Endomembrane system</location>
        <topology evidence="12">Single-pass membrane protein</topology>
    </subcellularLocation>
    <subcellularLocation>
        <location evidence="2">Membrane</location>
        <topology evidence="2">Single-pass type I membrane protein</topology>
    </subcellularLocation>
</comment>
<dbReference type="GO" id="GO:0005886">
    <property type="term" value="C:plasma membrane"/>
    <property type="evidence" value="ECO:0007669"/>
    <property type="project" value="UniProtKB-SubCell"/>
</dbReference>
<dbReference type="Pfam" id="PF00560">
    <property type="entry name" value="LRR_1"/>
    <property type="match status" value="1"/>
</dbReference>
<dbReference type="GO" id="GO:0016301">
    <property type="term" value="F:kinase activity"/>
    <property type="evidence" value="ECO:0007669"/>
    <property type="project" value="UniProtKB-KW"/>
</dbReference>
<evidence type="ECO:0000256" key="6">
    <source>
        <dbReference type="ARBA" id="ARBA00022692"/>
    </source>
</evidence>
<dbReference type="FunFam" id="3.80.10.10:FF:000111">
    <property type="entry name" value="LRR receptor-like serine/threonine-protein kinase ERECTA"/>
    <property type="match status" value="1"/>
</dbReference>
<keyword evidence="8" id="KW-1133">Transmembrane helix</keyword>
<comment type="similarity">
    <text evidence="3">Belongs to the RLP family.</text>
</comment>
<keyword evidence="10 13" id="KW-0675">Receptor</keyword>
<keyword evidence="6" id="KW-0812">Transmembrane</keyword>
<evidence type="ECO:0000256" key="9">
    <source>
        <dbReference type="ARBA" id="ARBA00023136"/>
    </source>
</evidence>
<gene>
    <name evidence="13" type="ORF">MA16_Dca017460</name>
</gene>
<dbReference type="EMBL" id="KZ502807">
    <property type="protein sequence ID" value="PKU72759.1"/>
    <property type="molecule type" value="Genomic_DNA"/>
</dbReference>
<evidence type="ECO:0000313" key="14">
    <source>
        <dbReference type="Proteomes" id="UP000233837"/>
    </source>
</evidence>
<dbReference type="Proteomes" id="UP000233837">
    <property type="component" value="Unassembled WGS sequence"/>
</dbReference>
<keyword evidence="7" id="KW-0677">Repeat</keyword>
<evidence type="ECO:0000256" key="7">
    <source>
        <dbReference type="ARBA" id="ARBA00022737"/>
    </source>
</evidence>
<evidence type="ECO:0000256" key="10">
    <source>
        <dbReference type="ARBA" id="ARBA00023170"/>
    </source>
</evidence>
<name>A0A2I0WAR6_9ASPA</name>
<dbReference type="SUPFAM" id="SSF52058">
    <property type="entry name" value="L domain-like"/>
    <property type="match status" value="1"/>
</dbReference>
<evidence type="ECO:0000313" key="13">
    <source>
        <dbReference type="EMBL" id="PKU72759.1"/>
    </source>
</evidence>
<proteinExistence type="inferred from homology"/>
<dbReference type="Pfam" id="PF13855">
    <property type="entry name" value="LRR_8"/>
    <property type="match status" value="1"/>
</dbReference>
<sequence length="202" mass="22657">MTSLLMLDLSKNRTNGYIPPCLLEEGIHLQVLNLRENQLRGAIPNKINKKGELQIVILRDNQLEGWLPRSLSNYQSLGILNLNFSNNLFEGDILIIIGQLTSLQVLNISHNKLTGKIIPQLENLSQLESLDLSMNSLYGKIPQELASLDFLEYLNLSYNKLVGNIPIGGQFFTFTNYSFEGNIELCLHPCNTSVPSVNNTTI</sequence>
<keyword evidence="14" id="KW-1185">Reference proteome</keyword>
<dbReference type="InterPro" id="IPR032675">
    <property type="entry name" value="LRR_dom_sf"/>
</dbReference>
<dbReference type="InterPro" id="IPR001611">
    <property type="entry name" value="Leu-rich_rpt"/>
</dbReference>
<evidence type="ECO:0000256" key="1">
    <source>
        <dbReference type="ARBA" id="ARBA00004236"/>
    </source>
</evidence>
<dbReference type="PANTHER" id="PTHR27004">
    <property type="entry name" value="RECEPTOR-LIKE PROTEIN 12 ISOFORM X1"/>
    <property type="match status" value="1"/>
</dbReference>
<evidence type="ECO:0000256" key="8">
    <source>
        <dbReference type="ARBA" id="ARBA00022989"/>
    </source>
</evidence>
<reference evidence="13 14" key="2">
    <citation type="journal article" date="2017" name="Nature">
        <title>The Apostasia genome and the evolution of orchids.</title>
        <authorList>
            <person name="Zhang G.Q."/>
            <person name="Liu K.W."/>
            <person name="Li Z."/>
            <person name="Lohaus R."/>
            <person name="Hsiao Y.Y."/>
            <person name="Niu S.C."/>
            <person name="Wang J.Y."/>
            <person name="Lin Y.C."/>
            <person name="Xu Q."/>
            <person name="Chen L.J."/>
            <person name="Yoshida K."/>
            <person name="Fujiwara S."/>
            <person name="Wang Z.W."/>
            <person name="Zhang Y.Q."/>
            <person name="Mitsuda N."/>
            <person name="Wang M."/>
            <person name="Liu G.H."/>
            <person name="Pecoraro L."/>
            <person name="Huang H.X."/>
            <person name="Xiao X.J."/>
            <person name="Lin M."/>
            <person name="Wu X.Y."/>
            <person name="Wu W.L."/>
            <person name="Chen Y.Y."/>
            <person name="Chang S.B."/>
            <person name="Sakamoto S."/>
            <person name="Ohme-Takagi M."/>
            <person name="Yagi M."/>
            <person name="Zeng S.J."/>
            <person name="Shen C.Y."/>
            <person name="Yeh C.M."/>
            <person name="Luo Y.B."/>
            <person name="Tsai W.C."/>
            <person name="Van de Peer Y."/>
            <person name="Liu Z.J."/>
        </authorList>
    </citation>
    <scope>NUCLEOTIDE SEQUENCE [LARGE SCALE GENOMIC DNA]</scope>
    <source>
        <tissue evidence="13">The whole plant</tissue>
    </source>
</reference>
<dbReference type="PANTHER" id="PTHR27004:SF203">
    <property type="entry name" value="LEUCINE-RICH REPEAT-CONTAINING N-TERMINAL PLANT-TYPE DOMAIN-CONTAINING PROTEIN"/>
    <property type="match status" value="1"/>
</dbReference>
<dbReference type="AlphaFoldDB" id="A0A2I0WAR6"/>
<dbReference type="PRINTS" id="PR00019">
    <property type="entry name" value="LEURICHRPT"/>
</dbReference>
<protein>
    <submittedName>
        <fullName evidence="13">Putative LRR receptor-like serine/threonine-protein kinase</fullName>
    </submittedName>
</protein>
<keyword evidence="4" id="KW-1003">Cell membrane</keyword>
<dbReference type="Gene3D" id="3.80.10.10">
    <property type="entry name" value="Ribonuclease Inhibitor"/>
    <property type="match status" value="1"/>
</dbReference>
<evidence type="ECO:0000256" key="2">
    <source>
        <dbReference type="ARBA" id="ARBA00004479"/>
    </source>
</evidence>
<keyword evidence="13" id="KW-0808">Transferase</keyword>
<evidence type="ECO:0000256" key="5">
    <source>
        <dbReference type="ARBA" id="ARBA00022614"/>
    </source>
</evidence>
<reference evidence="13 14" key="1">
    <citation type="journal article" date="2016" name="Sci. Rep.">
        <title>The Dendrobium catenatum Lindl. genome sequence provides insights into polysaccharide synthase, floral development and adaptive evolution.</title>
        <authorList>
            <person name="Zhang G.Q."/>
            <person name="Xu Q."/>
            <person name="Bian C."/>
            <person name="Tsai W.C."/>
            <person name="Yeh C.M."/>
            <person name="Liu K.W."/>
            <person name="Yoshida K."/>
            <person name="Zhang L.S."/>
            <person name="Chang S.B."/>
            <person name="Chen F."/>
            <person name="Shi Y."/>
            <person name="Su Y.Y."/>
            <person name="Zhang Y.Q."/>
            <person name="Chen L.J."/>
            <person name="Yin Y."/>
            <person name="Lin M."/>
            <person name="Huang H."/>
            <person name="Deng H."/>
            <person name="Wang Z.W."/>
            <person name="Zhu S.L."/>
            <person name="Zhao X."/>
            <person name="Deng C."/>
            <person name="Niu S.C."/>
            <person name="Huang J."/>
            <person name="Wang M."/>
            <person name="Liu G.H."/>
            <person name="Yang H.J."/>
            <person name="Xiao X.J."/>
            <person name="Hsiao Y.Y."/>
            <person name="Wu W.L."/>
            <person name="Chen Y.Y."/>
            <person name="Mitsuda N."/>
            <person name="Ohme-Takagi M."/>
            <person name="Luo Y.B."/>
            <person name="Van de Peer Y."/>
            <person name="Liu Z.J."/>
        </authorList>
    </citation>
    <scope>NUCLEOTIDE SEQUENCE [LARGE SCALE GENOMIC DNA]</scope>
    <source>
        <tissue evidence="13">The whole plant</tissue>
    </source>
</reference>